<comment type="caution">
    <text evidence="1">The sequence shown here is derived from an EMBL/GenBank/DDBJ whole genome shotgun (WGS) entry which is preliminary data.</text>
</comment>
<organism evidence="1 2">
    <name type="scientific">Timema podura</name>
    <name type="common">Walking stick</name>
    <dbReference type="NCBI Taxonomy" id="61482"/>
    <lineage>
        <taxon>Eukaryota</taxon>
        <taxon>Metazoa</taxon>
        <taxon>Ecdysozoa</taxon>
        <taxon>Arthropoda</taxon>
        <taxon>Hexapoda</taxon>
        <taxon>Insecta</taxon>
        <taxon>Pterygota</taxon>
        <taxon>Neoptera</taxon>
        <taxon>Polyneoptera</taxon>
        <taxon>Phasmatodea</taxon>
        <taxon>Timematodea</taxon>
        <taxon>Timematoidea</taxon>
        <taxon>Timematidae</taxon>
        <taxon>Timema</taxon>
    </lineage>
</organism>
<dbReference type="EMBL" id="CAJPIN010033136">
    <property type="protein sequence ID" value="CAG2064310.1"/>
    <property type="molecule type" value="Genomic_DNA"/>
</dbReference>
<evidence type="ECO:0000313" key="2">
    <source>
        <dbReference type="Proteomes" id="UP001153148"/>
    </source>
</evidence>
<keyword evidence="2" id="KW-1185">Reference proteome</keyword>
<evidence type="ECO:0000313" key="1">
    <source>
        <dbReference type="EMBL" id="CAG2064310.1"/>
    </source>
</evidence>
<reference evidence="1" key="1">
    <citation type="submission" date="2021-03" db="EMBL/GenBank/DDBJ databases">
        <authorList>
            <person name="Tran Van P."/>
        </authorList>
    </citation>
    <scope>NUCLEOTIDE SEQUENCE</scope>
</reference>
<sequence>MGTCLGRKMPETLYWKVEMGRLLCLLDGCDRELLCTTAGVLINLMADWDKRLAFKQDGGASR</sequence>
<name>A0ABN7P926_TIMPD</name>
<dbReference type="Proteomes" id="UP001153148">
    <property type="component" value="Unassembled WGS sequence"/>
</dbReference>
<protein>
    <submittedName>
        <fullName evidence="1">Uncharacterized protein</fullName>
    </submittedName>
</protein>
<proteinExistence type="predicted"/>
<gene>
    <name evidence="1" type="ORF">TPAB3V08_LOCUS11257</name>
</gene>
<accession>A0ABN7P926</accession>